<evidence type="ECO:0000313" key="2">
    <source>
        <dbReference type="EMBL" id="SKB62054.1"/>
    </source>
</evidence>
<organism evidence="2 3">
    <name type="scientific">Salegentibacter holothuriorum</name>
    <dbReference type="NCBI Taxonomy" id="241145"/>
    <lineage>
        <taxon>Bacteria</taxon>
        <taxon>Pseudomonadati</taxon>
        <taxon>Bacteroidota</taxon>
        <taxon>Flavobacteriia</taxon>
        <taxon>Flavobacteriales</taxon>
        <taxon>Flavobacteriaceae</taxon>
        <taxon>Salegentibacter</taxon>
    </lineage>
</organism>
<feature type="domain" description="Methyltransferase type 11" evidence="1">
    <location>
        <begin position="53"/>
        <end position="136"/>
    </location>
</feature>
<evidence type="ECO:0000313" key="3">
    <source>
        <dbReference type="Proteomes" id="UP000190230"/>
    </source>
</evidence>
<evidence type="ECO:0000259" key="1">
    <source>
        <dbReference type="Pfam" id="PF08241"/>
    </source>
</evidence>
<dbReference type="Gene3D" id="3.40.50.150">
    <property type="entry name" value="Vaccinia Virus protein VP39"/>
    <property type="match status" value="1"/>
</dbReference>
<dbReference type="GO" id="GO:0008757">
    <property type="term" value="F:S-adenosylmethionine-dependent methyltransferase activity"/>
    <property type="evidence" value="ECO:0007669"/>
    <property type="project" value="InterPro"/>
</dbReference>
<dbReference type="Pfam" id="PF08241">
    <property type="entry name" value="Methyltransf_11"/>
    <property type="match status" value="1"/>
</dbReference>
<dbReference type="RefSeq" id="WP_139374861.1">
    <property type="nucleotide sequence ID" value="NZ_FUYY01000003.1"/>
</dbReference>
<reference evidence="3" key="1">
    <citation type="submission" date="2017-02" db="EMBL/GenBank/DDBJ databases">
        <authorList>
            <person name="Varghese N."/>
            <person name="Submissions S."/>
        </authorList>
    </citation>
    <scope>NUCLEOTIDE SEQUENCE [LARGE SCALE GENOMIC DNA]</scope>
    <source>
        <strain evidence="3">DSM 23405</strain>
    </source>
</reference>
<dbReference type="EMBL" id="FUYY01000003">
    <property type="protein sequence ID" value="SKB62054.1"/>
    <property type="molecule type" value="Genomic_DNA"/>
</dbReference>
<protein>
    <recommendedName>
        <fullName evidence="1">Methyltransferase type 11 domain-containing protein</fullName>
    </recommendedName>
</protein>
<dbReference type="SUPFAM" id="SSF53335">
    <property type="entry name" value="S-adenosyl-L-methionine-dependent methyltransferases"/>
    <property type="match status" value="1"/>
</dbReference>
<keyword evidence="3" id="KW-1185">Reference proteome</keyword>
<sequence>MNKYLKRLLKRPNWYNLRALTPVSESFGLDRGTPIDRIYIEDFLKKNSEFIKGRTMEIADDFYSRKFGNDIEKFEILHATPDNDQATVIGDLTDILTLPENRIDCFICTQTLNFIYNFKDAIVGTKHLLKEGGVVLATVAGISQVSSYDMSRWGDYWRFTTLSIEKSFEEVFGKGNVQVDFYGNVLSSIAFLQGLCAEDLKKDELFYKDPNYQMTIVVKAIKRTP</sequence>
<dbReference type="Proteomes" id="UP000190230">
    <property type="component" value="Unassembled WGS sequence"/>
</dbReference>
<gene>
    <name evidence="2" type="ORF">SAMN05660776_2157</name>
</gene>
<dbReference type="OrthoDB" id="597270at2"/>
<dbReference type="STRING" id="241145.SAMN05660776_2157"/>
<dbReference type="InterPro" id="IPR029063">
    <property type="entry name" value="SAM-dependent_MTases_sf"/>
</dbReference>
<dbReference type="InterPro" id="IPR013216">
    <property type="entry name" value="Methyltransf_11"/>
</dbReference>
<name>A0A1T5CRK3_9FLAO</name>
<proteinExistence type="predicted"/>
<dbReference type="AlphaFoldDB" id="A0A1T5CRK3"/>
<accession>A0A1T5CRK3</accession>